<accession>A0A067M9K5</accession>
<proteinExistence type="predicted"/>
<dbReference type="EMBL" id="KL198059">
    <property type="protein sequence ID" value="KDQ11355.1"/>
    <property type="molecule type" value="Genomic_DNA"/>
</dbReference>
<keyword evidence="2" id="KW-1185">Reference proteome</keyword>
<dbReference type="Proteomes" id="UP000027195">
    <property type="component" value="Unassembled WGS sequence"/>
</dbReference>
<dbReference type="OrthoDB" id="3250044at2759"/>
<protein>
    <recommendedName>
        <fullName evidence="3">Aminoglycoside phosphotransferase domain-containing protein</fullName>
    </recommendedName>
</protein>
<evidence type="ECO:0000313" key="2">
    <source>
        <dbReference type="Proteomes" id="UP000027195"/>
    </source>
</evidence>
<name>A0A067M9K5_BOTB1</name>
<organism evidence="1 2">
    <name type="scientific">Botryobasidium botryosum (strain FD-172 SS1)</name>
    <dbReference type="NCBI Taxonomy" id="930990"/>
    <lineage>
        <taxon>Eukaryota</taxon>
        <taxon>Fungi</taxon>
        <taxon>Dikarya</taxon>
        <taxon>Basidiomycota</taxon>
        <taxon>Agaricomycotina</taxon>
        <taxon>Agaricomycetes</taxon>
        <taxon>Cantharellales</taxon>
        <taxon>Botryobasidiaceae</taxon>
        <taxon>Botryobasidium</taxon>
    </lineage>
</organism>
<reference evidence="2" key="1">
    <citation type="journal article" date="2014" name="Proc. Natl. Acad. Sci. U.S.A.">
        <title>Extensive sampling of basidiomycete genomes demonstrates inadequacy of the white-rot/brown-rot paradigm for wood decay fungi.</title>
        <authorList>
            <person name="Riley R."/>
            <person name="Salamov A.A."/>
            <person name="Brown D.W."/>
            <person name="Nagy L.G."/>
            <person name="Floudas D."/>
            <person name="Held B.W."/>
            <person name="Levasseur A."/>
            <person name="Lombard V."/>
            <person name="Morin E."/>
            <person name="Otillar R."/>
            <person name="Lindquist E.A."/>
            <person name="Sun H."/>
            <person name="LaButti K.M."/>
            <person name="Schmutz J."/>
            <person name="Jabbour D."/>
            <person name="Luo H."/>
            <person name="Baker S.E."/>
            <person name="Pisabarro A.G."/>
            <person name="Walton J.D."/>
            <person name="Blanchette R.A."/>
            <person name="Henrissat B."/>
            <person name="Martin F."/>
            <person name="Cullen D."/>
            <person name="Hibbett D.S."/>
            <person name="Grigoriev I.V."/>
        </authorList>
    </citation>
    <scope>NUCLEOTIDE SEQUENCE [LARGE SCALE GENOMIC DNA]</scope>
    <source>
        <strain evidence="2">FD-172 SS1</strain>
    </source>
</reference>
<dbReference type="HOGENOM" id="CLU_057554_1_0_1"/>
<dbReference type="STRING" id="930990.A0A067M9K5"/>
<dbReference type="InParanoid" id="A0A067M9K5"/>
<gene>
    <name evidence="1" type="ORF">BOTBODRAFT_458903</name>
</gene>
<evidence type="ECO:0008006" key="3">
    <source>
        <dbReference type="Google" id="ProtNLM"/>
    </source>
</evidence>
<evidence type="ECO:0000313" key="1">
    <source>
        <dbReference type="EMBL" id="KDQ11355.1"/>
    </source>
</evidence>
<sequence>MSASDHDFLVNEDLPPRQRIAALCQQAGYQCRGMPLHKQPDGPIIAWVKFGLTVTTAEAKTQDWVAQALQADPEACVRVPRIFDAFTTVPHPFFTVGHIVMEYIDAPDCQESDVELAAKAVERLIRAPAPVSAAPGPVGGGQAIHTFFHGWESDITYQTLEELEAHVNGILRLKGDSRRVDFEADASKGLVLCPCDIHPGNFKKIGDRVVALDSRATCFMPPAFLAFAMEAPVNNFAFQVAQRVRYPPSANVSPMLSASYFLVPHGTNEIGQPNSFSFDLS</sequence>
<dbReference type="AlphaFoldDB" id="A0A067M9K5"/>